<dbReference type="GeneID" id="112540478"/>
<feature type="disulfide bond" evidence="5">
    <location>
        <begin position="37"/>
        <end position="72"/>
    </location>
</feature>
<dbReference type="PROSITE" id="PS51808">
    <property type="entry name" value="CHCH"/>
    <property type="match status" value="1"/>
</dbReference>
<evidence type="ECO:0000256" key="5">
    <source>
        <dbReference type="PIRSR" id="PIRSR000278-1"/>
    </source>
</evidence>
<dbReference type="OMA" id="VQRWNQQ"/>
<organism evidence="6 7">
    <name type="scientific">Python bivittatus</name>
    <name type="common">Burmese python</name>
    <name type="synonym">Python molurus bivittatus</name>
    <dbReference type="NCBI Taxonomy" id="176946"/>
    <lineage>
        <taxon>Eukaryota</taxon>
        <taxon>Metazoa</taxon>
        <taxon>Chordata</taxon>
        <taxon>Craniata</taxon>
        <taxon>Vertebrata</taxon>
        <taxon>Euteleostomi</taxon>
        <taxon>Lepidosauria</taxon>
        <taxon>Squamata</taxon>
        <taxon>Bifurcata</taxon>
        <taxon>Unidentata</taxon>
        <taxon>Episquamata</taxon>
        <taxon>Toxicofera</taxon>
        <taxon>Serpentes</taxon>
        <taxon>Henophidia</taxon>
        <taxon>Pythonidae</taxon>
        <taxon>Python</taxon>
    </lineage>
</organism>
<evidence type="ECO:0000256" key="4">
    <source>
        <dbReference type="PIRNR" id="PIRNR000278"/>
    </source>
</evidence>
<evidence type="ECO:0000256" key="3">
    <source>
        <dbReference type="ARBA" id="ARBA00023157"/>
    </source>
</evidence>
<gene>
    <name evidence="7" type="primary">LOC112540478</name>
</gene>
<comment type="similarity">
    <text evidence="4">Belongs to the cytochrome c oxidase subunit 6B.</text>
</comment>
<evidence type="ECO:0000313" key="6">
    <source>
        <dbReference type="Proteomes" id="UP000695026"/>
    </source>
</evidence>
<dbReference type="Gene3D" id="1.10.10.140">
    <property type="entry name" value="Cytochrome c oxidase, subunit VIb"/>
    <property type="match status" value="1"/>
</dbReference>
<dbReference type="PIRSF" id="PIRSF000278">
    <property type="entry name" value="Cyt_c_oxidase_6B"/>
    <property type="match status" value="1"/>
</dbReference>
<dbReference type="InterPro" id="IPR036549">
    <property type="entry name" value="CX6/COA6-like_sf"/>
</dbReference>
<comment type="function">
    <text evidence="4">Component of the cytochrome c oxidase, the last enzyme in the mitochondrial electron transport chain which drives oxidative phosphorylation.</text>
</comment>
<protein>
    <recommendedName>
        <fullName evidence="4">Cytochrome c oxidase subunit</fullName>
    </recommendedName>
</protein>
<name>A0A9F5IQ51_PYTBI</name>
<feature type="disulfide bond" evidence="5">
    <location>
        <begin position="47"/>
        <end position="61"/>
    </location>
</feature>
<evidence type="ECO:0000256" key="1">
    <source>
        <dbReference type="ARBA" id="ARBA00004173"/>
    </source>
</evidence>
<dbReference type="OrthoDB" id="1107506at2759"/>
<dbReference type="PANTHER" id="PTHR11387">
    <property type="entry name" value="CYTOCHROME C OXIDASE SUBUNIT 6B"/>
    <property type="match status" value="1"/>
</dbReference>
<dbReference type="KEGG" id="pbi:112540478"/>
<comment type="subcellular location">
    <subcellularLocation>
        <location evidence="1">Mitochondrion</location>
    </subcellularLocation>
</comment>
<dbReference type="Proteomes" id="UP000695026">
    <property type="component" value="Unplaced"/>
</dbReference>
<dbReference type="CDD" id="cd00926">
    <property type="entry name" value="Cyt_c_Oxidase_VIb"/>
    <property type="match status" value="1"/>
</dbReference>
<dbReference type="Pfam" id="PF02297">
    <property type="entry name" value="COX6B"/>
    <property type="match status" value="1"/>
</dbReference>
<accession>A0A9F5IQ51</accession>
<dbReference type="GO" id="GO:0045277">
    <property type="term" value="C:respiratory chain complex IV"/>
    <property type="evidence" value="ECO:0007669"/>
    <property type="project" value="InterPro"/>
</dbReference>
<keyword evidence="2 4" id="KW-0496">Mitochondrion</keyword>
<dbReference type="InterPro" id="IPR003213">
    <property type="entry name" value="Cyt_c_oxidase_su6B"/>
</dbReference>
<dbReference type="InterPro" id="IPR048280">
    <property type="entry name" value="COX6B-like"/>
</dbReference>
<evidence type="ECO:0000256" key="2">
    <source>
        <dbReference type="ARBA" id="ARBA00023128"/>
    </source>
</evidence>
<dbReference type="FunFam" id="1.10.10.140:FF:000001">
    <property type="entry name" value="Cytochrome c oxidase subunit 6B1"/>
    <property type="match status" value="1"/>
</dbReference>
<dbReference type="AlphaFoldDB" id="A0A9F5IQ51"/>
<proteinExistence type="inferred from homology"/>
<keyword evidence="6" id="KW-1185">Reference proteome</keyword>
<dbReference type="RefSeq" id="XP_025021596.1">
    <property type="nucleotide sequence ID" value="XM_025165828.1"/>
</dbReference>
<evidence type="ECO:0000313" key="7">
    <source>
        <dbReference type="RefSeq" id="XP_025021596.1"/>
    </source>
</evidence>
<dbReference type="GO" id="GO:0005739">
    <property type="term" value="C:mitochondrion"/>
    <property type="evidence" value="ECO:0007669"/>
    <property type="project" value="UniProtKB-SubCell"/>
</dbReference>
<keyword evidence="3 5" id="KW-1015">Disulfide bond</keyword>
<sequence length="93" mass="11134">MQSVSAATQDSSKKRRVGHFTAPFDARFPFTNQTRNCYQNYLDYYRCLKIMKEKGKDVQKCEWYHKVFKSLCPTSWINQWDEQRKQGIFPGKI</sequence>
<dbReference type="SUPFAM" id="SSF47694">
    <property type="entry name" value="Cytochrome c oxidase subunit h"/>
    <property type="match status" value="1"/>
</dbReference>
<reference evidence="7" key="1">
    <citation type="submission" date="2025-08" db="UniProtKB">
        <authorList>
            <consortium name="RefSeq"/>
        </authorList>
    </citation>
    <scope>IDENTIFICATION</scope>
    <source>
        <tissue evidence="7">Liver</tissue>
    </source>
</reference>